<protein>
    <recommendedName>
        <fullName evidence="2">Fungal-type protein kinase domain-containing protein</fullName>
    </recommendedName>
</protein>
<keyword evidence="4" id="KW-1185">Reference proteome</keyword>
<feature type="domain" description="Fungal-type protein kinase" evidence="2">
    <location>
        <begin position="269"/>
        <end position="687"/>
    </location>
</feature>
<dbReference type="SUPFAM" id="SSF56112">
    <property type="entry name" value="Protein kinase-like (PK-like)"/>
    <property type="match status" value="1"/>
</dbReference>
<dbReference type="PANTHER" id="PTHR38248">
    <property type="entry name" value="FUNK1 6"/>
    <property type="match status" value="1"/>
</dbReference>
<sequence>MEVRAEIIRANPIGDALDVFRNSFYSACAEMGISSSLDAAQLVGEEGLKNRVVELIGILLYLPAAPLLDSNVYRTLDADLFQVQTSIRLGRYDIKRTAPLLDAVLRNKSDEIIWDKARVIVTEVIPPHSTPSTLSFLDQTPLSRNASSFVNSSEHRKDVDGILKEELGRLYIGIPRFFDIFFRDIIDLETAAAAVFKKCKDGNDPLYSDDVGWRGWPEDAHEEDVLKWLFDILEAFLNFAEQVSAPRARRALIARPNQPLKGSTAPRKLDVGLVNDQAAGKDASLHWSCVLVPGELKRNPNADTSSRTWLDLGRYVREVFAAQDNRRFVQGFTLCGSTLRRWEFDRIGGIASSPIDVNRNGLDFIYTMLGYLWMNDEQLGFDPTICASGDKRYIEITRNGQKERLIIDHLMRRAPCIVGRATTCWLTYREEDKSKKMPYVVKDSWQYPEREEEGILLREATEKGVVNVARYYHHETVCVGGMEDDIQNNVRKGLDIGDAANYGPRGSTIALRSGSTSRNTSVGQKRISNNSITDTGQPASKRQCTGSSTKSKSPSALWNRVHRRVIIRDYGKPLYKASTRAALLAALEGCIDGYESLHHDAGLLQRDISIGNLMMNEDGANNNPSWPSFLIDLDLAIKEKRIQASGARSITGTRAFIGIKGLYNKGNRKHSFMDDMESMFWVLYWICIHYNGAYGGKSLVTSRFDTWNFIDAEDLAKLKSGIVVDEEMFIWMMEKDFTDYYKPLIPWVNELRKVVFPDNKAWVKEDKGLYSRMKKVLQEARNDPKVLAE</sequence>
<accession>A0A9P8IC76</accession>
<proteinExistence type="predicted"/>
<dbReference type="Gene3D" id="1.10.510.10">
    <property type="entry name" value="Transferase(Phosphotransferase) domain 1"/>
    <property type="match status" value="1"/>
</dbReference>
<feature type="compositionally biased region" description="Polar residues" evidence="1">
    <location>
        <begin position="513"/>
        <end position="555"/>
    </location>
</feature>
<organism evidence="3 4">
    <name type="scientific">Trichoglossum hirsutum</name>
    <dbReference type="NCBI Taxonomy" id="265104"/>
    <lineage>
        <taxon>Eukaryota</taxon>
        <taxon>Fungi</taxon>
        <taxon>Dikarya</taxon>
        <taxon>Ascomycota</taxon>
        <taxon>Pezizomycotina</taxon>
        <taxon>Geoglossomycetes</taxon>
        <taxon>Geoglossales</taxon>
        <taxon>Geoglossaceae</taxon>
        <taxon>Trichoglossum</taxon>
    </lineage>
</organism>
<dbReference type="AlphaFoldDB" id="A0A9P8IC76"/>
<feature type="region of interest" description="Disordered" evidence="1">
    <location>
        <begin position="507"/>
        <end position="555"/>
    </location>
</feature>
<evidence type="ECO:0000256" key="1">
    <source>
        <dbReference type="SAM" id="MobiDB-lite"/>
    </source>
</evidence>
<evidence type="ECO:0000313" key="4">
    <source>
        <dbReference type="Proteomes" id="UP000750711"/>
    </source>
</evidence>
<dbReference type="PANTHER" id="PTHR38248:SF2">
    <property type="entry name" value="FUNK1 11"/>
    <property type="match status" value="1"/>
</dbReference>
<dbReference type="EMBL" id="JAGHQM010002387">
    <property type="protein sequence ID" value="KAH0550889.1"/>
    <property type="molecule type" value="Genomic_DNA"/>
</dbReference>
<evidence type="ECO:0000259" key="2">
    <source>
        <dbReference type="Pfam" id="PF17667"/>
    </source>
</evidence>
<gene>
    <name evidence="3" type="ORF">GP486_007747</name>
</gene>
<name>A0A9P8IC76_9PEZI</name>
<dbReference type="Proteomes" id="UP000750711">
    <property type="component" value="Unassembled WGS sequence"/>
</dbReference>
<dbReference type="Pfam" id="PF17667">
    <property type="entry name" value="Pkinase_fungal"/>
    <property type="match status" value="1"/>
</dbReference>
<dbReference type="InterPro" id="IPR040976">
    <property type="entry name" value="Pkinase_fungal"/>
</dbReference>
<evidence type="ECO:0000313" key="3">
    <source>
        <dbReference type="EMBL" id="KAH0550889.1"/>
    </source>
</evidence>
<dbReference type="InterPro" id="IPR011009">
    <property type="entry name" value="Kinase-like_dom_sf"/>
</dbReference>
<reference evidence="3" key="1">
    <citation type="submission" date="2021-03" db="EMBL/GenBank/DDBJ databases">
        <title>Comparative genomics and phylogenomic investigation of the class Geoglossomycetes provide insights into ecological specialization and systematics.</title>
        <authorList>
            <person name="Melie T."/>
            <person name="Pirro S."/>
            <person name="Miller A.N."/>
            <person name="Quandt A."/>
        </authorList>
    </citation>
    <scope>NUCLEOTIDE SEQUENCE</scope>
    <source>
        <strain evidence="3">CAQ_001_2017</strain>
    </source>
</reference>
<comment type="caution">
    <text evidence="3">The sequence shown here is derived from an EMBL/GenBank/DDBJ whole genome shotgun (WGS) entry which is preliminary data.</text>
</comment>